<reference evidence="3 4" key="1">
    <citation type="journal article" date="2010" name="Stand. Genomic Sci.">
        <title>Complete genome sequence of Intrasporangium calvum type strain (7 KIP).</title>
        <authorList>
            <person name="Del Rio T.G."/>
            <person name="Chertkov O."/>
            <person name="Yasawong M."/>
            <person name="Lucas S."/>
            <person name="Deshpande S."/>
            <person name="Cheng J.F."/>
            <person name="Detter C."/>
            <person name="Tapia R."/>
            <person name="Han C."/>
            <person name="Goodwin L."/>
            <person name="Pitluck S."/>
            <person name="Liolios K."/>
            <person name="Ivanova N."/>
            <person name="Mavromatis K."/>
            <person name="Pati A."/>
            <person name="Chen A."/>
            <person name="Palaniappan K."/>
            <person name="Land M."/>
            <person name="Hauser L."/>
            <person name="Chang Y.J."/>
            <person name="Jeffries C.D."/>
            <person name="Rohde M."/>
            <person name="Pukall R."/>
            <person name="Sikorski J."/>
            <person name="Goker M."/>
            <person name="Woyke T."/>
            <person name="Bristow J."/>
            <person name="Eisen J.A."/>
            <person name="Markowitz V."/>
            <person name="Hugenholtz P."/>
            <person name="Kyrpides N.C."/>
            <person name="Klenk H.P."/>
            <person name="Lapidus A."/>
        </authorList>
    </citation>
    <scope>NUCLEOTIDE SEQUENCE [LARGE SCALE GENOMIC DNA]</scope>
    <source>
        <strain evidence="4">ATCC 23552 / DSM 43043 / JCM 3097 / NBRC 12989 / 7 KIP</strain>
    </source>
</reference>
<dbReference type="STRING" id="710696.Intca_0200"/>
<keyword evidence="4" id="KW-1185">Reference proteome</keyword>
<dbReference type="AlphaFoldDB" id="E6S618"/>
<dbReference type="OrthoDB" id="3238066at2"/>
<evidence type="ECO:0000256" key="1">
    <source>
        <dbReference type="ARBA" id="ARBA00022801"/>
    </source>
</evidence>
<dbReference type="Gene3D" id="3.20.20.140">
    <property type="entry name" value="Metal-dependent hydrolases"/>
    <property type="match status" value="1"/>
</dbReference>
<sequence length="465" mass="49749">MADPLRTGPAPGRVTFEEAYSRGITDELPPPPRRARALPPTPFALRGAVITPQGAWSSGYVTVADGRIDRVSRRRPTSVPVLETDGVILPGLLDLHGHPEFNVFAAWEPPKLYPNRYAWRRSTAYKQLVRDPQNALLSTVPPQTQTRYAEVRALVGGVTGIQGAASASSSASAEPLVRNIDRWAFGAHRARSLVDLPTGSFGKESFDRIMAHIAAGTVNAFYLHLSEGRRGDAVSTEEFRRFVDLGAATPATNIIHGSALTVTDLHEVADAGCRLVWSPQSNLRLYGETTLAGEALRAGVPVALGADWLPSGSTSLLAEMKVARRELARQEHPVAAADLVAMVTSVAARVAGLDEHLGSVAVGRPADLLVLERHHRDPYESVCLADPSWVELVCIGGDVTYGRVDWFDELSGGAVGSTVEDLVAWGKPMRLDTGFQSPASGATPSLTEIRALLTAAYPPVGPIFA</sequence>
<dbReference type="GO" id="GO:0016810">
    <property type="term" value="F:hydrolase activity, acting on carbon-nitrogen (but not peptide) bonds"/>
    <property type="evidence" value="ECO:0007669"/>
    <property type="project" value="InterPro"/>
</dbReference>
<dbReference type="eggNOG" id="COG0402">
    <property type="taxonomic scope" value="Bacteria"/>
</dbReference>
<dbReference type="InterPro" id="IPR050287">
    <property type="entry name" value="MTA/SAH_deaminase"/>
</dbReference>
<dbReference type="SUPFAM" id="SSF51338">
    <property type="entry name" value="Composite domain of metallo-dependent hydrolases"/>
    <property type="match status" value="1"/>
</dbReference>
<dbReference type="HOGENOM" id="CLU_587637_0_0_11"/>
<dbReference type="PANTHER" id="PTHR43794:SF11">
    <property type="entry name" value="AMIDOHYDROLASE-RELATED DOMAIN-CONTAINING PROTEIN"/>
    <property type="match status" value="1"/>
</dbReference>
<gene>
    <name evidence="3" type="ordered locus">Intca_0200</name>
</gene>
<dbReference type="PANTHER" id="PTHR43794">
    <property type="entry name" value="AMINOHYDROLASE SSNA-RELATED"/>
    <property type="match status" value="1"/>
</dbReference>
<dbReference type="RefSeq" id="WP_013491080.1">
    <property type="nucleotide sequence ID" value="NC_014830.1"/>
</dbReference>
<evidence type="ECO:0000313" key="4">
    <source>
        <dbReference type="Proteomes" id="UP000008914"/>
    </source>
</evidence>
<dbReference type="InterPro" id="IPR006680">
    <property type="entry name" value="Amidohydro-rel"/>
</dbReference>
<dbReference type="EMBL" id="CP002343">
    <property type="protein sequence ID" value="ADU46758.1"/>
    <property type="molecule type" value="Genomic_DNA"/>
</dbReference>
<evidence type="ECO:0000259" key="2">
    <source>
        <dbReference type="Pfam" id="PF01979"/>
    </source>
</evidence>
<dbReference type="Pfam" id="PF01979">
    <property type="entry name" value="Amidohydro_1"/>
    <property type="match status" value="1"/>
</dbReference>
<dbReference type="InterPro" id="IPR032466">
    <property type="entry name" value="Metal_Hydrolase"/>
</dbReference>
<name>E6S618_INTC7</name>
<evidence type="ECO:0000313" key="3">
    <source>
        <dbReference type="EMBL" id="ADU46758.1"/>
    </source>
</evidence>
<dbReference type="InterPro" id="IPR011059">
    <property type="entry name" value="Metal-dep_hydrolase_composite"/>
</dbReference>
<protein>
    <submittedName>
        <fullName evidence="3">Amidohydrolase</fullName>
    </submittedName>
</protein>
<accession>E6S618</accession>
<feature type="domain" description="Amidohydrolase-related" evidence="2">
    <location>
        <begin position="209"/>
        <end position="397"/>
    </location>
</feature>
<organism evidence="3 4">
    <name type="scientific">Intrasporangium calvum (strain ATCC 23552 / DSM 43043 / JCM 3097 / NBRC 12989 / NCIMB 10167 / NRRL B-3866 / 7 KIP)</name>
    <dbReference type="NCBI Taxonomy" id="710696"/>
    <lineage>
        <taxon>Bacteria</taxon>
        <taxon>Bacillati</taxon>
        <taxon>Actinomycetota</taxon>
        <taxon>Actinomycetes</taxon>
        <taxon>Micrococcales</taxon>
        <taxon>Intrasporangiaceae</taxon>
        <taxon>Intrasporangium</taxon>
    </lineage>
</organism>
<dbReference type="KEGG" id="ica:Intca_0200"/>
<dbReference type="SUPFAM" id="SSF51556">
    <property type="entry name" value="Metallo-dependent hydrolases"/>
    <property type="match status" value="1"/>
</dbReference>
<dbReference type="Proteomes" id="UP000008914">
    <property type="component" value="Chromosome"/>
</dbReference>
<keyword evidence="1" id="KW-0378">Hydrolase</keyword>
<proteinExistence type="predicted"/>